<dbReference type="EMBL" id="ASPP01025328">
    <property type="protein sequence ID" value="ETO08134.1"/>
    <property type="molecule type" value="Genomic_DNA"/>
</dbReference>
<keyword evidence="5" id="KW-1185">Reference proteome</keyword>
<dbReference type="InterPro" id="IPR045052">
    <property type="entry name" value="Copine"/>
</dbReference>
<dbReference type="Pfam" id="PF07002">
    <property type="entry name" value="Copine"/>
    <property type="match status" value="1"/>
</dbReference>
<evidence type="ECO:0000259" key="3">
    <source>
        <dbReference type="Pfam" id="PF07002"/>
    </source>
</evidence>
<dbReference type="InterPro" id="IPR010734">
    <property type="entry name" value="Copine_C"/>
</dbReference>
<dbReference type="GO" id="GO:0005544">
    <property type="term" value="F:calcium-dependent phospholipid binding"/>
    <property type="evidence" value="ECO:0007669"/>
    <property type="project" value="InterPro"/>
</dbReference>
<reference evidence="4 5" key="1">
    <citation type="journal article" date="2013" name="Curr. Biol.">
        <title>The Genome of the Foraminiferan Reticulomyxa filosa.</title>
        <authorList>
            <person name="Glockner G."/>
            <person name="Hulsmann N."/>
            <person name="Schleicher M."/>
            <person name="Noegel A.A."/>
            <person name="Eichinger L."/>
            <person name="Gallinger C."/>
            <person name="Pawlowski J."/>
            <person name="Sierra R."/>
            <person name="Euteneuer U."/>
            <person name="Pillet L."/>
            <person name="Moustafa A."/>
            <person name="Platzer M."/>
            <person name="Groth M."/>
            <person name="Szafranski K."/>
            <person name="Schliwa M."/>
        </authorList>
    </citation>
    <scope>NUCLEOTIDE SEQUENCE [LARGE SCALE GENOMIC DNA]</scope>
</reference>
<accession>X6M2L1</accession>
<evidence type="ECO:0000313" key="5">
    <source>
        <dbReference type="Proteomes" id="UP000023152"/>
    </source>
</evidence>
<keyword evidence="1" id="KW-1133">Transmembrane helix</keyword>
<dbReference type="SUPFAM" id="SSF53300">
    <property type="entry name" value="vWA-like"/>
    <property type="match status" value="1"/>
</dbReference>
<evidence type="ECO:0000313" key="4">
    <source>
        <dbReference type="EMBL" id="ETO08134.1"/>
    </source>
</evidence>
<sequence length="256" mass="28776">MISVTAYSFLIFLACGMDMSLMIVIDFTGSNGHPLHPQSLQYLSTQCPQYQQVIRTIDNIVPCYDSDKNFPVWIYGKVSHDFALNVELYGSTLFQPILSKAIASAAHSNVKNKIQYFTLLVLTDDVINNFKEIKDLLYWANKYLSLSIIIVGIGLADFTQIEALDADSGALKNSQGEAAKRGIVRFVSLRDYSKPLRDANGHVIGFTYTRSAELSKENLKDIPQQFMSYIKAYNLSLLKLTTAVNILPTIYIYIFV</sequence>
<dbReference type="PANTHER" id="PTHR10857:SF106">
    <property type="entry name" value="C2 DOMAIN-CONTAINING PROTEIN"/>
    <property type="match status" value="1"/>
</dbReference>
<keyword evidence="2" id="KW-0732">Signal</keyword>
<gene>
    <name evidence="4" type="ORF">RFI_29256</name>
</gene>
<proteinExistence type="predicted"/>
<organism evidence="4 5">
    <name type="scientific">Reticulomyxa filosa</name>
    <dbReference type="NCBI Taxonomy" id="46433"/>
    <lineage>
        <taxon>Eukaryota</taxon>
        <taxon>Sar</taxon>
        <taxon>Rhizaria</taxon>
        <taxon>Retaria</taxon>
        <taxon>Foraminifera</taxon>
        <taxon>Monothalamids</taxon>
        <taxon>Reticulomyxidae</taxon>
        <taxon>Reticulomyxa</taxon>
    </lineage>
</organism>
<feature type="domain" description="Copine C-terminal" evidence="3">
    <location>
        <begin position="83"/>
        <end position="235"/>
    </location>
</feature>
<evidence type="ECO:0000256" key="1">
    <source>
        <dbReference type="SAM" id="Phobius"/>
    </source>
</evidence>
<feature type="chain" id="PRO_5004975366" description="Copine C-terminal domain-containing protein" evidence="2">
    <location>
        <begin position="17"/>
        <end position="256"/>
    </location>
</feature>
<dbReference type="InterPro" id="IPR036465">
    <property type="entry name" value="vWFA_dom_sf"/>
</dbReference>
<dbReference type="OrthoDB" id="5855668at2759"/>
<dbReference type="AlphaFoldDB" id="X6M2L1"/>
<dbReference type="GO" id="GO:0005886">
    <property type="term" value="C:plasma membrane"/>
    <property type="evidence" value="ECO:0007669"/>
    <property type="project" value="TreeGrafter"/>
</dbReference>
<dbReference type="GO" id="GO:0071277">
    <property type="term" value="P:cellular response to calcium ion"/>
    <property type="evidence" value="ECO:0007669"/>
    <property type="project" value="TreeGrafter"/>
</dbReference>
<dbReference type="PANTHER" id="PTHR10857">
    <property type="entry name" value="COPINE"/>
    <property type="match status" value="1"/>
</dbReference>
<keyword evidence="1" id="KW-0812">Transmembrane</keyword>
<keyword evidence="1" id="KW-0472">Membrane</keyword>
<evidence type="ECO:0000256" key="2">
    <source>
        <dbReference type="SAM" id="SignalP"/>
    </source>
</evidence>
<protein>
    <recommendedName>
        <fullName evidence="3">Copine C-terminal domain-containing protein</fullName>
    </recommendedName>
</protein>
<feature type="transmembrane region" description="Helical" evidence="1">
    <location>
        <begin position="6"/>
        <end position="25"/>
    </location>
</feature>
<name>X6M2L1_RETFI</name>
<dbReference type="OMA" id="QMSRHSK"/>
<dbReference type="Proteomes" id="UP000023152">
    <property type="component" value="Unassembled WGS sequence"/>
</dbReference>
<feature type="transmembrane region" description="Helical" evidence="1">
    <location>
        <begin position="237"/>
        <end position="255"/>
    </location>
</feature>
<feature type="signal peptide" evidence="2">
    <location>
        <begin position="1"/>
        <end position="16"/>
    </location>
</feature>
<comment type="caution">
    <text evidence="4">The sequence shown here is derived from an EMBL/GenBank/DDBJ whole genome shotgun (WGS) entry which is preliminary data.</text>
</comment>